<feature type="region of interest" description="Disordered" evidence="1">
    <location>
        <begin position="40"/>
        <end position="84"/>
    </location>
</feature>
<evidence type="ECO:0000313" key="3">
    <source>
        <dbReference type="Proteomes" id="UP001165121"/>
    </source>
</evidence>
<comment type="caution">
    <text evidence="2">The sequence shown here is derived from an EMBL/GenBank/DDBJ whole genome shotgun (WGS) entry which is preliminary data.</text>
</comment>
<evidence type="ECO:0000256" key="1">
    <source>
        <dbReference type="SAM" id="MobiDB-lite"/>
    </source>
</evidence>
<accession>A0A9W6X595</accession>
<proteinExistence type="predicted"/>
<protein>
    <submittedName>
        <fullName evidence="2">Unnamed protein product</fullName>
    </submittedName>
</protein>
<keyword evidence="3" id="KW-1185">Reference proteome</keyword>
<dbReference type="Gene3D" id="3.30.70.270">
    <property type="match status" value="1"/>
</dbReference>
<organism evidence="2 3">
    <name type="scientific">Phytophthora fragariaefolia</name>
    <dbReference type="NCBI Taxonomy" id="1490495"/>
    <lineage>
        <taxon>Eukaryota</taxon>
        <taxon>Sar</taxon>
        <taxon>Stramenopiles</taxon>
        <taxon>Oomycota</taxon>
        <taxon>Peronosporomycetes</taxon>
        <taxon>Peronosporales</taxon>
        <taxon>Peronosporaceae</taxon>
        <taxon>Phytophthora</taxon>
    </lineage>
</organism>
<dbReference type="Proteomes" id="UP001165121">
    <property type="component" value="Unassembled WGS sequence"/>
</dbReference>
<evidence type="ECO:0000313" key="2">
    <source>
        <dbReference type="EMBL" id="GMF31662.1"/>
    </source>
</evidence>
<reference evidence="2" key="1">
    <citation type="submission" date="2023-04" db="EMBL/GenBank/DDBJ databases">
        <title>Phytophthora fragariaefolia NBRC 109709.</title>
        <authorList>
            <person name="Ichikawa N."/>
            <person name="Sato H."/>
            <person name="Tonouchi N."/>
        </authorList>
    </citation>
    <scope>NUCLEOTIDE SEQUENCE</scope>
    <source>
        <strain evidence="2">NBRC 109709</strain>
    </source>
</reference>
<feature type="compositionally biased region" description="Low complexity" evidence="1">
    <location>
        <begin position="65"/>
        <end position="78"/>
    </location>
</feature>
<sequence length="84" mass="9202">MQSFLGSLNYCIRFVEDYTIYAAVLYEHREVGFAAMSKTENQAQIQARMARPSPDPDDQAPEQVGPGSNNGDPNPNGSIGVDPR</sequence>
<dbReference type="EMBL" id="BSXT01000645">
    <property type="protein sequence ID" value="GMF31662.1"/>
    <property type="molecule type" value="Genomic_DNA"/>
</dbReference>
<dbReference type="OrthoDB" id="116530at2759"/>
<dbReference type="AlphaFoldDB" id="A0A9W6X595"/>
<gene>
    <name evidence="2" type="ORF">Pfra01_000733100</name>
</gene>
<dbReference type="InterPro" id="IPR043128">
    <property type="entry name" value="Rev_trsase/Diguanyl_cyclase"/>
</dbReference>
<name>A0A9W6X595_9STRA</name>